<evidence type="ECO:0000313" key="1">
    <source>
        <dbReference type="EMBL" id="RUS70804.1"/>
    </source>
</evidence>
<gene>
    <name evidence="1" type="ORF">EGW08_021439</name>
</gene>
<proteinExistence type="predicted"/>
<reference evidence="1 2" key="1">
    <citation type="submission" date="2019-01" db="EMBL/GenBank/DDBJ databases">
        <title>A draft genome assembly of the solar-powered sea slug Elysia chlorotica.</title>
        <authorList>
            <person name="Cai H."/>
            <person name="Li Q."/>
            <person name="Fang X."/>
            <person name="Li J."/>
            <person name="Curtis N.E."/>
            <person name="Altenburger A."/>
            <person name="Shibata T."/>
            <person name="Feng M."/>
            <person name="Maeda T."/>
            <person name="Schwartz J.A."/>
            <person name="Shigenobu S."/>
            <person name="Lundholm N."/>
            <person name="Nishiyama T."/>
            <person name="Yang H."/>
            <person name="Hasebe M."/>
            <person name="Li S."/>
            <person name="Pierce S.K."/>
            <person name="Wang J."/>
        </authorList>
    </citation>
    <scope>NUCLEOTIDE SEQUENCE [LARGE SCALE GENOMIC DNA]</scope>
    <source>
        <strain evidence="1">EC2010</strain>
        <tissue evidence="1">Whole organism of an adult</tissue>
    </source>
</reference>
<evidence type="ECO:0000313" key="2">
    <source>
        <dbReference type="Proteomes" id="UP000271974"/>
    </source>
</evidence>
<dbReference type="PANTHER" id="PTHR13030">
    <property type="entry name" value="NUDIX HYDROLASE"/>
    <property type="match status" value="1"/>
</dbReference>
<accession>A0A3S1B357</accession>
<dbReference type="GO" id="GO:0047631">
    <property type="term" value="F:ADP-ribose diphosphatase activity"/>
    <property type="evidence" value="ECO:0007669"/>
    <property type="project" value="InterPro"/>
</dbReference>
<feature type="non-terminal residue" evidence="1">
    <location>
        <position position="1"/>
    </location>
</feature>
<organism evidence="1 2">
    <name type="scientific">Elysia chlorotica</name>
    <name type="common">Eastern emerald elysia</name>
    <name type="synonym">Sea slug</name>
    <dbReference type="NCBI Taxonomy" id="188477"/>
    <lineage>
        <taxon>Eukaryota</taxon>
        <taxon>Metazoa</taxon>
        <taxon>Spiralia</taxon>
        <taxon>Lophotrochozoa</taxon>
        <taxon>Mollusca</taxon>
        <taxon>Gastropoda</taxon>
        <taxon>Heterobranchia</taxon>
        <taxon>Euthyneura</taxon>
        <taxon>Panpulmonata</taxon>
        <taxon>Sacoglossa</taxon>
        <taxon>Placobranchoidea</taxon>
        <taxon>Plakobranchidae</taxon>
        <taxon>Elysia</taxon>
    </lineage>
</organism>
<dbReference type="AlphaFoldDB" id="A0A3S1B357"/>
<dbReference type="Gene3D" id="3.90.79.10">
    <property type="entry name" value="Nucleoside Triphosphate Pyrophosphohydrolase"/>
    <property type="match status" value="1"/>
</dbReference>
<name>A0A3S1B357_ELYCH</name>
<keyword evidence="2" id="KW-1185">Reference proteome</keyword>
<dbReference type="PANTHER" id="PTHR13030:SF13">
    <property type="entry name" value="NUDIX HYDROLASE DOMAIN-CONTAINING PROTEIN"/>
    <property type="match status" value="1"/>
</dbReference>
<dbReference type="STRING" id="188477.A0A3S1B357"/>
<dbReference type="OrthoDB" id="301415at2759"/>
<dbReference type="EMBL" id="RQTK01001331">
    <property type="protein sequence ID" value="RUS70804.1"/>
    <property type="molecule type" value="Genomic_DNA"/>
</dbReference>
<dbReference type="Proteomes" id="UP000271974">
    <property type="component" value="Unassembled WGS sequence"/>
</dbReference>
<dbReference type="InterPro" id="IPR039989">
    <property type="entry name" value="NUDT9"/>
</dbReference>
<sequence>RGNLPQWGPNHVIKAVISRFTPVSTSVSPTPSSSTLRDNPAQNMEILVLASPDGGKASLIGGPVRFGKSPYSTLCDIITEIFPDDEAHHDAYADQEDMIHTFSRFASHIHGKKSKAGFATYGYSAFLVYRGYEDNPLNTDNAWHETEIFNFHYKHRDNFNSCLKNNENVEWQAVSDRISLSPGDLAAVKDAEKLRTNSDPTAGLST</sequence>
<comment type="caution">
    <text evidence="1">The sequence shown here is derived from an EMBL/GenBank/DDBJ whole genome shotgun (WGS) entry which is preliminary data.</text>
</comment>
<protein>
    <submittedName>
        <fullName evidence="1">Uncharacterized protein</fullName>
    </submittedName>
</protein>